<dbReference type="Proteomes" id="UP000199139">
    <property type="component" value="Unassembled WGS sequence"/>
</dbReference>
<evidence type="ECO:0000313" key="3">
    <source>
        <dbReference type="Proteomes" id="UP000199139"/>
    </source>
</evidence>
<dbReference type="RefSeq" id="WP_082394518.1">
    <property type="nucleotide sequence ID" value="NZ_BJWJ01000004.1"/>
</dbReference>
<evidence type="ECO:0000313" key="2">
    <source>
        <dbReference type="EMBL" id="SFS59771.1"/>
    </source>
</evidence>
<dbReference type="OrthoDB" id="2973153at2"/>
<gene>
    <name evidence="1" type="ORF">HMI01_05420</name>
    <name evidence="2" type="ORF">SAMN05421668_105134</name>
</gene>
<reference evidence="1 4" key="2">
    <citation type="submission" date="2019-07" db="EMBL/GenBank/DDBJ databases">
        <title>Whole genome shotgun sequence of Halolactibacillus miurensis NBRC 100873.</title>
        <authorList>
            <person name="Hosoyama A."/>
            <person name="Uohara A."/>
            <person name="Ohji S."/>
            <person name="Ichikawa N."/>
        </authorList>
    </citation>
    <scope>NUCLEOTIDE SEQUENCE [LARGE SCALE GENOMIC DNA]</scope>
    <source>
        <strain evidence="1 4">NBRC 100873</strain>
    </source>
</reference>
<organism evidence="2 3">
    <name type="scientific">Halolactibacillus miurensis</name>
    <dbReference type="NCBI Taxonomy" id="306541"/>
    <lineage>
        <taxon>Bacteria</taxon>
        <taxon>Bacillati</taxon>
        <taxon>Bacillota</taxon>
        <taxon>Bacilli</taxon>
        <taxon>Bacillales</taxon>
        <taxon>Bacillaceae</taxon>
        <taxon>Halolactibacillus</taxon>
    </lineage>
</organism>
<name>A0A1I6R4S3_9BACI</name>
<dbReference type="GO" id="GO:0046983">
    <property type="term" value="F:protein dimerization activity"/>
    <property type="evidence" value="ECO:0007669"/>
    <property type="project" value="InterPro"/>
</dbReference>
<dbReference type="InterPro" id="IPR037208">
    <property type="entry name" value="Spo0E-like_sf"/>
</dbReference>
<dbReference type="AlphaFoldDB" id="A0A1I6R4S3"/>
<protein>
    <submittedName>
        <fullName evidence="2">Spo0E like sporulation regulatory protein</fullName>
    </submittedName>
</protein>
<dbReference type="GO" id="GO:0043937">
    <property type="term" value="P:regulation of sporulation"/>
    <property type="evidence" value="ECO:0007669"/>
    <property type="project" value="InterPro"/>
</dbReference>
<dbReference type="Gene3D" id="4.10.280.10">
    <property type="entry name" value="Helix-loop-helix DNA-binding domain"/>
    <property type="match status" value="1"/>
</dbReference>
<dbReference type="STRING" id="306541.SAMN05421668_105134"/>
<dbReference type="Pfam" id="PF09388">
    <property type="entry name" value="SpoOE-like"/>
    <property type="match status" value="1"/>
</dbReference>
<dbReference type="InterPro" id="IPR036638">
    <property type="entry name" value="HLH_DNA-bd_sf"/>
</dbReference>
<accession>A0A1I6R4S3</accession>
<dbReference type="InterPro" id="IPR018540">
    <property type="entry name" value="Spo0E-like"/>
</dbReference>
<dbReference type="Proteomes" id="UP000321773">
    <property type="component" value="Unassembled WGS sequence"/>
</dbReference>
<sequence>MCLEKLLKQITETREHMMLVANEKGMNHHEAIKISMELDLLLNDYQKKLNKRI</sequence>
<dbReference type="EMBL" id="FPAI01000005">
    <property type="protein sequence ID" value="SFS59771.1"/>
    <property type="molecule type" value="Genomic_DNA"/>
</dbReference>
<proteinExistence type="predicted"/>
<dbReference type="EMBL" id="BJWJ01000004">
    <property type="protein sequence ID" value="GEM03554.1"/>
    <property type="molecule type" value="Genomic_DNA"/>
</dbReference>
<evidence type="ECO:0000313" key="4">
    <source>
        <dbReference type="Proteomes" id="UP000321773"/>
    </source>
</evidence>
<dbReference type="SUPFAM" id="SSF140500">
    <property type="entry name" value="BAS1536-like"/>
    <property type="match status" value="1"/>
</dbReference>
<evidence type="ECO:0000313" key="1">
    <source>
        <dbReference type="EMBL" id="GEM03554.1"/>
    </source>
</evidence>
<reference evidence="2 3" key="1">
    <citation type="submission" date="2016-10" db="EMBL/GenBank/DDBJ databases">
        <authorList>
            <person name="de Groot N.N."/>
        </authorList>
    </citation>
    <scope>NUCLEOTIDE SEQUENCE [LARGE SCALE GENOMIC DNA]</scope>
    <source>
        <strain evidence="2 3">DSM 17074</strain>
    </source>
</reference>
<keyword evidence="4" id="KW-1185">Reference proteome</keyword>